<feature type="transmembrane region" description="Helical" evidence="1">
    <location>
        <begin position="76"/>
        <end position="95"/>
    </location>
</feature>
<organism evidence="2 3">
    <name type="scientific">Thermoflavimicrobium daqui</name>
    <dbReference type="NCBI Taxonomy" id="2137476"/>
    <lineage>
        <taxon>Bacteria</taxon>
        <taxon>Bacillati</taxon>
        <taxon>Bacillota</taxon>
        <taxon>Bacilli</taxon>
        <taxon>Bacillales</taxon>
        <taxon>Thermoactinomycetaceae</taxon>
        <taxon>Thermoflavimicrobium</taxon>
    </lineage>
</organism>
<keyword evidence="1" id="KW-1133">Transmembrane helix</keyword>
<dbReference type="Proteomes" id="UP000251213">
    <property type="component" value="Unassembled WGS sequence"/>
</dbReference>
<dbReference type="AlphaFoldDB" id="A0A364K585"/>
<name>A0A364K585_9BACL</name>
<evidence type="ECO:0000256" key="1">
    <source>
        <dbReference type="SAM" id="Phobius"/>
    </source>
</evidence>
<proteinExistence type="predicted"/>
<dbReference type="EMBL" id="QJKK01000004">
    <property type="protein sequence ID" value="RAL24441.1"/>
    <property type="molecule type" value="Genomic_DNA"/>
</dbReference>
<comment type="caution">
    <text evidence="2">The sequence shown here is derived from an EMBL/GenBank/DDBJ whole genome shotgun (WGS) entry which is preliminary data.</text>
</comment>
<accession>A0A364K585</accession>
<reference evidence="2 3" key="1">
    <citation type="submission" date="2018-06" db="EMBL/GenBank/DDBJ databases">
        <title>Thermoflavimicrobium daqus sp. nov., a thermophilic microbe isolated from Moutai-flavour Daqu.</title>
        <authorList>
            <person name="Wang X."/>
            <person name="Zhou H."/>
        </authorList>
    </citation>
    <scope>NUCLEOTIDE SEQUENCE [LARGE SCALE GENOMIC DNA]</scope>
    <source>
        <strain evidence="2 3">FBKL4.011</strain>
    </source>
</reference>
<sequence length="161" mass="19533">MKLKLLIPQLLFLVLFPLTFLLFILVNIYIIKYHSIIEWVLLFVFYFISGVFYISYYTYQVKKLHPSNPKRQFRQIHINGSLYYLPFFISLALWIFNQLNLPIPISWLHRNDEWILNATLLFGLLSLTHAICLPLAVKYNRQESEYLRNSQTDYYYQRREL</sequence>
<feature type="transmembrane region" description="Helical" evidence="1">
    <location>
        <begin position="12"/>
        <end position="30"/>
    </location>
</feature>
<feature type="transmembrane region" description="Helical" evidence="1">
    <location>
        <begin position="36"/>
        <end position="56"/>
    </location>
</feature>
<feature type="transmembrane region" description="Helical" evidence="1">
    <location>
        <begin position="115"/>
        <end position="137"/>
    </location>
</feature>
<reference evidence="2 3" key="2">
    <citation type="submission" date="2018-06" db="EMBL/GenBank/DDBJ databases">
        <authorList>
            <person name="Zhirakovskaya E."/>
        </authorList>
    </citation>
    <scope>NUCLEOTIDE SEQUENCE [LARGE SCALE GENOMIC DNA]</scope>
    <source>
        <strain evidence="2 3">FBKL4.011</strain>
    </source>
</reference>
<evidence type="ECO:0000313" key="2">
    <source>
        <dbReference type="EMBL" id="RAL24441.1"/>
    </source>
</evidence>
<keyword evidence="3" id="KW-1185">Reference proteome</keyword>
<keyword evidence="1" id="KW-0472">Membrane</keyword>
<protein>
    <submittedName>
        <fullName evidence="2">Uncharacterized protein</fullName>
    </submittedName>
</protein>
<gene>
    <name evidence="2" type="ORF">DL897_08950</name>
</gene>
<keyword evidence="1" id="KW-0812">Transmembrane</keyword>
<evidence type="ECO:0000313" key="3">
    <source>
        <dbReference type="Proteomes" id="UP000251213"/>
    </source>
</evidence>
<dbReference type="RefSeq" id="WP_113658812.1">
    <property type="nucleotide sequence ID" value="NZ_KZ845666.1"/>
</dbReference>